<dbReference type="AlphaFoldDB" id="A0A3L6R0C4"/>
<organism evidence="1 2">
    <name type="scientific">Panicum miliaceum</name>
    <name type="common">Proso millet</name>
    <name type="synonym">Broomcorn millet</name>
    <dbReference type="NCBI Taxonomy" id="4540"/>
    <lineage>
        <taxon>Eukaryota</taxon>
        <taxon>Viridiplantae</taxon>
        <taxon>Streptophyta</taxon>
        <taxon>Embryophyta</taxon>
        <taxon>Tracheophyta</taxon>
        <taxon>Spermatophyta</taxon>
        <taxon>Magnoliopsida</taxon>
        <taxon>Liliopsida</taxon>
        <taxon>Poales</taxon>
        <taxon>Poaceae</taxon>
        <taxon>PACMAD clade</taxon>
        <taxon>Panicoideae</taxon>
        <taxon>Panicodae</taxon>
        <taxon>Paniceae</taxon>
        <taxon>Panicinae</taxon>
        <taxon>Panicum</taxon>
        <taxon>Panicum sect. Panicum</taxon>
    </lineage>
</organism>
<comment type="caution">
    <text evidence="1">The sequence shown here is derived from an EMBL/GenBank/DDBJ whole genome shotgun (WGS) entry which is preliminary data.</text>
</comment>
<protein>
    <submittedName>
        <fullName evidence="1">Uncharacterized protein</fullName>
    </submittedName>
</protein>
<keyword evidence="2" id="KW-1185">Reference proteome</keyword>
<accession>A0A3L6R0C4</accession>
<evidence type="ECO:0000313" key="2">
    <source>
        <dbReference type="Proteomes" id="UP000275267"/>
    </source>
</evidence>
<proteinExistence type="predicted"/>
<gene>
    <name evidence="1" type="ORF">C2845_PM08G19980</name>
</gene>
<reference evidence="2" key="1">
    <citation type="journal article" date="2019" name="Nat. Commun.">
        <title>The genome of broomcorn millet.</title>
        <authorList>
            <person name="Zou C."/>
            <person name="Miki D."/>
            <person name="Li D."/>
            <person name="Tang Q."/>
            <person name="Xiao L."/>
            <person name="Rajput S."/>
            <person name="Deng P."/>
            <person name="Jia W."/>
            <person name="Huang R."/>
            <person name="Zhang M."/>
            <person name="Sun Y."/>
            <person name="Hu J."/>
            <person name="Fu X."/>
            <person name="Schnable P.S."/>
            <person name="Li F."/>
            <person name="Zhang H."/>
            <person name="Feng B."/>
            <person name="Zhu X."/>
            <person name="Liu R."/>
            <person name="Schnable J.C."/>
            <person name="Zhu J.-K."/>
            <person name="Zhang H."/>
        </authorList>
    </citation>
    <scope>NUCLEOTIDE SEQUENCE [LARGE SCALE GENOMIC DNA]</scope>
</reference>
<dbReference type="Proteomes" id="UP000275267">
    <property type="component" value="Unassembled WGS sequence"/>
</dbReference>
<evidence type="ECO:0000313" key="1">
    <source>
        <dbReference type="EMBL" id="RLM92466.1"/>
    </source>
</evidence>
<dbReference type="EMBL" id="PQIB02000010">
    <property type="protein sequence ID" value="RLM92466.1"/>
    <property type="molecule type" value="Genomic_DNA"/>
</dbReference>
<name>A0A3L6R0C4_PANMI</name>
<sequence>MECRFSKTEMRRMVETGGRRSSAPLRRQTGYRINLDVILRTVYSLICRMLDQLGRIFFVS</sequence>